<keyword evidence="5" id="KW-1185">Reference proteome</keyword>
<dbReference type="InterPro" id="IPR016155">
    <property type="entry name" value="Mopterin_synth/thiamin_S_b"/>
</dbReference>
<dbReference type="Proteomes" id="UP000035996">
    <property type="component" value="Unassembled WGS sequence"/>
</dbReference>
<evidence type="ECO:0000256" key="2">
    <source>
        <dbReference type="ARBA" id="ARBA00024200"/>
    </source>
</evidence>
<dbReference type="UniPathway" id="UPA00344"/>
<organism evidence="4 5">
    <name type="scientific">Guptibacillus hwajinpoensis</name>
    <dbReference type="NCBI Taxonomy" id="208199"/>
    <lineage>
        <taxon>Bacteria</taxon>
        <taxon>Bacillati</taxon>
        <taxon>Bacillota</taxon>
        <taxon>Bacilli</taxon>
        <taxon>Bacillales</taxon>
        <taxon>Guptibacillaceae</taxon>
        <taxon>Guptibacillus</taxon>
    </lineage>
</organism>
<dbReference type="EMBL" id="LELK01000001">
    <property type="protein sequence ID" value="KMM38916.1"/>
    <property type="molecule type" value="Genomic_DNA"/>
</dbReference>
<sequence>MITVLFFAGQQELIGENKLERPESHIKISDLKAKLMEEYPKLSLQHTMTAINEVYAEEEEFAGDNDIVAFIPPVSGG</sequence>
<dbReference type="PANTHER" id="PTHR33359:SF1">
    <property type="entry name" value="MOLYBDOPTERIN SYNTHASE SULFUR CARRIER SUBUNIT"/>
    <property type="match status" value="1"/>
</dbReference>
<dbReference type="OrthoDB" id="9801945at2"/>
<dbReference type="InterPro" id="IPR044672">
    <property type="entry name" value="MOCS2A"/>
</dbReference>
<dbReference type="CDD" id="cd00754">
    <property type="entry name" value="Ubl_MoaD"/>
    <property type="match status" value="1"/>
</dbReference>
<accession>A0A0J6CRI4</accession>
<dbReference type="GO" id="GO:0006777">
    <property type="term" value="P:Mo-molybdopterin cofactor biosynthetic process"/>
    <property type="evidence" value="ECO:0007669"/>
    <property type="project" value="InterPro"/>
</dbReference>
<dbReference type="GO" id="GO:1990133">
    <property type="term" value="C:molybdopterin adenylyltransferase complex"/>
    <property type="evidence" value="ECO:0007669"/>
    <property type="project" value="TreeGrafter"/>
</dbReference>
<dbReference type="Gene3D" id="3.10.20.30">
    <property type="match status" value="1"/>
</dbReference>
<dbReference type="PATRIC" id="fig|157733.3.peg.3568"/>
<dbReference type="PANTHER" id="PTHR33359">
    <property type="entry name" value="MOLYBDOPTERIN SYNTHASE SULFUR CARRIER SUBUNIT"/>
    <property type="match status" value="1"/>
</dbReference>
<comment type="caution">
    <text evidence="4">The sequence shown here is derived from an EMBL/GenBank/DDBJ whole genome shotgun (WGS) entry which is preliminary data.</text>
</comment>
<proteinExistence type="inferred from homology"/>
<protein>
    <recommendedName>
        <fullName evidence="3">Molybdopterin synthase sulfur carrier subunit</fullName>
    </recommendedName>
</protein>
<evidence type="ECO:0000313" key="5">
    <source>
        <dbReference type="Proteomes" id="UP000035996"/>
    </source>
</evidence>
<evidence type="ECO:0000313" key="4">
    <source>
        <dbReference type="EMBL" id="KMM38916.1"/>
    </source>
</evidence>
<dbReference type="AlphaFoldDB" id="A0A0J6CRI4"/>
<reference evidence="4" key="1">
    <citation type="submission" date="2015-06" db="EMBL/GenBank/DDBJ databases">
        <authorList>
            <person name="Liu B."/>
            <person name="Wang J."/>
            <person name="Zhu Y."/>
            <person name="Liu G."/>
            <person name="Chen Q."/>
            <person name="Zheng C."/>
            <person name="Che J."/>
            <person name="Ge C."/>
            <person name="Shi H."/>
            <person name="Pan Z."/>
            <person name="Liu X."/>
        </authorList>
    </citation>
    <scope>NUCLEOTIDE SEQUENCE [LARGE SCALE GENOMIC DNA]</scope>
    <source>
        <strain evidence="4">DSM 16346</strain>
    </source>
</reference>
<evidence type="ECO:0000256" key="3">
    <source>
        <dbReference type="ARBA" id="ARBA00024247"/>
    </source>
</evidence>
<dbReference type="SUPFAM" id="SSF54285">
    <property type="entry name" value="MoaD/ThiS"/>
    <property type="match status" value="1"/>
</dbReference>
<name>A0A0J6CRI4_9BACL</name>
<dbReference type="STRING" id="157733.AB986_06595"/>
<comment type="similarity">
    <text evidence="2">Belongs to the MoaD family.</text>
</comment>
<gene>
    <name evidence="4" type="ORF">AB986_06595</name>
</gene>
<keyword evidence="1" id="KW-0547">Nucleotide-binding</keyword>
<dbReference type="Pfam" id="PF02597">
    <property type="entry name" value="ThiS"/>
    <property type="match status" value="1"/>
</dbReference>
<dbReference type="RefSeq" id="WP_048310076.1">
    <property type="nucleotide sequence ID" value="NZ_CP119526.1"/>
</dbReference>
<dbReference type="GO" id="GO:0000166">
    <property type="term" value="F:nucleotide binding"/>
    <property type="evidence" value="ECO:0007669"/>
    <property type="project" value="UniProtKB-KW"/>
</dbReference>
<dbReference type="InterPro" id="IPR012675">
    <property type="entry name" value="Beta-grasp_dom_sf"/>
</dbReference>
<dbReference type="InterPro" id="IPR003749">
    <property type="entry name" value="ThiS/MoaD-like"/>
</dbReference>
<evidence type="ECO:0000256" key="1">
    <source>
        <dbReference type="ARBA" id="ARBA00022741"/>
    </source>
</evidence>